<dbReference type="PANTHER" id="PTHR10621:SF0">
    <property type="entry name" value="UV EXCISION REPAIR PROTEIN RAD23"/>
    <property type="match status" value="1"/>
</dbReference>
<accession>A0ABR2KP51</accession>
<dbReference type="Pfam" id="PF00240">
    <property type="entry name" value="ubiquitin"/>
    <property type="match status" value="1"/>
</dbReference>
<dbReference type="CDD" id="cd17039">
    <property type="entry name" value="Ubl_ubiquitin_like"/>
    <property type="match status" value="2"/>
</dbReference>
<evidence type="ECO:0000313" key="3">
    <source>
        <dbReference type="Proteomes" id="UP001470230"/>
    </source>
</evidence>
<dbReference type="SUPFAM" id="SSF54236">
    <property type="entry name" value="Ubiquitin-like"/>
    <property type="match status" value="4"/>
</dbReference>
<dbReference type="Proteomes" id="UP001470230">
    <property type="component" value="Unassembled WGS sequence"/>
</dbReference>
<dbReference type="PROSITE" id="PS50053">
    <property type="entry name" value="UBIQUITIN_2"/>
    <property type="match status" value="2"/>
</dbReference>
<organism evidence="2 3">
    <name type="scientific">Tritrichomonas musculus</name>
    <dbReference type="NCBI Taxonomy" id="1915356"/>
    <lineage>
        <taxon>Eukaryota</taxon>
        <taxon>Metamonada</taxon>
        <taxon>Parabasalia</taxon>
        <taxon>Tritrichomonadida</taxon>
        <taxon>Tritrichomonadidae</taxon>
        <taxon>Tritrichomonas</taxon>
    </lineage>
</organism>
<gene>
    <name evidence="2" type="ORF">M9Y10_028990</name>
</gene>
<reference evidence="2 3" key="1">
    <citation type="submission" date="2024-04" db="EMBL/GenBank/DDBJ databases">
        <title>Tritrichomonas musculus Genome.</title>
        <authorList>
            <person name="Alves-Ferreira E."/>
            <person name="Grigg M."/>
            <person name="Lorenzi H."/>
            <person name="Galac M."/>
        </authorList>
    </citation>
    <scope>NUCLEOTIDE SEQUENCE [LARGE SCALE GENOMIC DNA]</scope>
    <source>
        <strain evidence="2 3">EAF2021</strain>
    </source>
</reference>
<comment type="caution">
    <text evidence="2">The sequence shown here is derived from an EMBL/GenBank/DDBJ whole genome shotgun (WGS) entry which is preliminary data.</text>
</comment>
<sequence>MTKGGNEYVLDLDPTTSIRDTKQFFQILYSLNSERITIIFHNRIISDSETLSNFIEPTLPGLYIISDDIHDCEEDSEIEKNDFPTKLPSSPSSICDFTSQSQKNYSFERFTISEAINQKLINFNYQNTPRLSRFYPDNFTSFKVILINSNNVGSYENYNNIPHHTVVAGLSKTIGEALRTTVAQNASSEYNSINKYFILRAKTHMTQYSKLYKYNLHSLSLISFNCESVTPKFVNVVVFLQNQKGRQISYCLYNETYILNFKKTVARDFFSFSDPSAILLTLQNNIMVDDKKIKDYNLINNAIIEVKESKLTSGDVMVVVERLFGSLGLSIRSKSIIYELKKSIQSKIKLHVNRQVLIYNHQMIIKEFQERIGNLSKNKVFSVQLRTKDDPVYGVEFETGIIYYFDVKDDQDVLNLKMQIRDVMGIPVTNICLIYNNEVLNDKATMNELSIAYFSVITCKKQGFYENIPIKLKTPFLDIQQFISPQTYVTDIAEIARQRNNVKYGEKVNVYIPILLFDQNTKMSQIEHCQETKFILCERRANSFFITIKTVFNDFFYLPVYPEMSVRHLTSLIQLLLNIDEQVSSCSLRLMCYGIILREKYTLGQYKIKPNIIIDAYLCPS</sequence>
<dbReference type="InterPro" id="IPR000626">
    <property type="entry name" value="Ubiquitin-like_dom"/>
</dbReference>
<dbReference type="SMART" id="SM00213">
    <property type="entry name" value="UBQ"/>
    <property type="match status" value="2"/>
</dbReference>
<proteinExistence type="predicted"/>
<evidence type="ECO:0000259" key="1">
    <source>
        <dbReference type="PROSITE" id="PS50053"/>
    </source>
</evidence>
<dbReference type="EMBL" id="JAPFFF010000004">
    <property type="protein sequence ID" value="KAK8891770.1"/>
    <property type="molecule type" value="Genomic_DNA"/>
</dbReference>
<evidence type="ECO:0000313" key="2">
    <source>
        <dbReference type="EMBL" id="KAK8891770.1"/>
    </source>
</evidence>
<dbReference type="Gene3D" id="3.10.20.90">
    <property type="entry name" value="Phosphatidylinositol 3-kinase Catalytic Subunit, Chain A, domain 1"/>
    <property type="match status" value="1"/>
</dbReference>
<dbReference type="PANTHER" id="PTHR10621">
    <property type="entry name" value="UV EXCISION REPAIR PROTEIN RAD23"/>
    <property type="match status" value="1"/>
</dbReference>
<feature type="domain" description="Ubiquitin-like" evidence="1">
    <location>
        <begin position="544"/>
        <end position="618"/>
    </location>
</feature>
<keyword evidence="3" id="KW-1185">Reference proteome</keyword>
<name>A0ABR2KP51_9EUKA</name>
<protein>
    <recommendedName>
        <fullName evidence="1">Ubiquitin-like domain-containing protein</fullName>
    </recommendedName>
</protein>
<feature type="domain" description="Ubiquitin-like" evidence="1">
    <location>
        <begin position="381"/>
        <end position="451"/>
    </location>
</feature>
<dbReference type="InterPro" id="IPR029071">
    <property type="entry name" value="Ubiquitin-like_domsf"/>
</dbReference>